<dbReference type="SMART" id="SM00862">
    <property type="entry name" value="Trans_reg_C"/>
    <property type="match status" value="1"/>
</dbReference>
<dbReference type="SMART" id="SM00028">
    <property type="entry name" value="TPR"/>
    <property type="match status" value="5"/>
</dbReference>
<dbReference type="Pfam" id="PF13424">
    <property type="entry name" value="TPR_12"/>
    <property type="match status" value="2"/>
</dbReference>
<dbReference type="InterPro" id="IPR019734">
    <property type="entry name" value="TPR_rpt"/>
</dbReference>
<dbReference type="PRINTS" id="PR00364">
    <property type="entry name" value="DISEASERSIST"/>
</dbReference>
<feature type="domain" description="Bacterial transcriptional activator" evidence="6">
    <location>
        <begin position="98"/>
        <end position="235"/>
    </location>
</feature>
<keyword evidence="4" id="KW-0804">Transcription</keyword>
<dbReference type="AlphaFoldDB" id="A0A4R4Q4Z2"/>
<proteinExistence type="inferred from homology"/>
<comment type="caution">
    <text evidence="7">The sequence shown here is derived from an EMBL/GenBank/DDBJ whole genome shotgun (WGS) entry which is preliminary data.</text>
</comment>
<dbReference type="GO" id="GO:0003677">
    <property type="term" value="F:DNA binding"/>
    <property type="evidence" value="ECO:0007669"/>
    <property type="project" value="UniProtKB-KW"/>
</dbReference>
<dbReference type="InterPro" id="IPR051677">
    <property type="entry name" value="AfsR-DnrI-RedD_regulator"/>
</dbReference>
<dbReference type="RefSeq" id="WP_132406821.1">
    <property type="nucleotide sequence ID" value="NZ_SMKA01000052.1"/>
</dbReference>
<dbReference type="SUPFAM" id="SSF46894">
    <property type="entry name" value="C-terminal effector domain of the bipartite response regulators"/>
    <property type="match status" value="1"/>
</dbReference>
<evidence type="ECO:0000259" key="6">
    <source>
        <dbReference type="SMART" id="SM01043"/>
    </source>
</evidence>
<dbReference type="Pfam" id="PF00486">
    <property type="entry name" value="Trans_reg_C"/>
    <property type="match status" value="1"/>
</dbReference>
<gene>
    <name evidence="7" type="ORF">E1261_14535</name>
</gene>
<evidence type="ECO:0000256" key="1">
    <source>
        <dbReference type="ARBA" id="ARBA00005820"/>
    </source>
</evidence>
<keyword evidence="2" id="KW-0805">Transcription regulation</keyword>
<dbReference type="GO" id="GO:0000160">
    <property type="term" value="P:phosphorelay signal transduction system"/>
    <property type="evidence" value="ECO:0007669"/>
    <property type="project" value="InterPro"/>
</dbReference>
<reference evidence="7 8" key="1">
    <citation type="submission" date="2019-03" db="EMBL/GenBank/DDBJ databases">
        <title>Draft genome sequences of novel Actinobacteria.</title>
        <authorList>
            <person name="Sahin N."/>
            <person name="Ay H."/>
            <person name="Saygin H."/>
        </authorList>
    </citation>
    <scope>NUCLEOTIDE SEQUENCE [LARGE SCALE GENOMIC DNA]</scope>
    <source>
        <strain evidence="7 8">JCM 30547</strain>
    </source>
</reference>
<dbReference type="SUPFAM" id="SSF52540">
    <property type="entry name" value="P-loop containing nucleoside triphosphate hydrolases"/>
    <property type="match status" value="1"/>
</dbReference>
<evidence type="ECO:0000256" key="3">
    <source>
        <dbReference type="ARBA" id="ARBA00023125"/>
    </source>
</evidence>
<evidence type="ECO:0000313" key="8">
    <source>
        <dbReference type="Proteomes" id="UP000295075"/>
    </source>
</evidence>
<dbReference type="EMBL" id="SMKA01000052">
    <property type="protein sequence ID" value="TDC29952.1"/>
    <property type="molecule type" value="Genomic_DNA"/>
</dbReference>
<accession>A0A4R4Q4Z2</accession>
<dbReference type="PANTHER" id="PTHR35807:SF1">
    <property type="entry name" value="TRANSCRIPTIONAL REGULATOR REDD"/>
    <property type="match status" value="1"/>
</dbReference>
<feature type="domain" description="OmpR/PhoB-type" evidence="5">
    <location>
        <begin position="18"/>
        <end position="91"/>
    </location>
</feature>
<dbReference type="Gene3D" id="1.10.10.10">
    <property type="entry name" value="Winged helix-like DNA-binding domain superfamily/Winged helix DNA-binding domain"/>
    <property type="match status" value="1"/>
</dbReference>
<dbReference type="Proteomes" id="UP000295075">
    <property type="component" value="Unassembled WGS sequence"/>
</dbReference>
<evidence type="ECO:0000256" key="4">
    <source>
        <dbReference type="ARBA" id="ARBA00023163"/>
    </source>
</evidence>
<dbReference type="PANTHER" id="PTHR35807">
    <property type="entry name" value="TRANSCRIPTIONAL REGULATOR REDD-RELATED"/>
    <property type="match status" value="1"/>
</dbReference>
<dbReference type="Gene3D" id="1.25.40.10">
    <property type="entry name" value="Tetratricopeptide repeat domain"/>
    <property type="match status" value="2"/>
</dbReference>
<dbReference type="SMART" id="SM01043">
    <property type="entry name" value="BTAD"/>
    <property type="match status" value="1"/>
</dbReference>
<keyword evidence="3" id="KW-0238">DNA-binding</keyword>
<organism evidence="7 8">
    <name type="scientific">Kribbella albertanoniae</name>
    <dbReference type="NCBI Taxonomy" id="1266829"/>
    <lineage>
        <taxon>Bacteria</taxon>
        <taxon>Bacillati</taxon>
        <taxon>Actinomycetota</taxon>
        <taxon>Actinomycetes</taxon>
        <taxon>Propionibacteriales</taxon>
        <taxon>Kribbellaceae</taxon>
        <taxon>Kribbella</taxon>
    </lineage>
</organism>
<evidence type="ECO:0000313" key="7">
    <source>
        <dbReference type="EMBL" id="TDC29952.1"/>
    </source>
</evidence>
<dbReference type="CDD" id="cd15831">
    <property type="entry name" value="BTAD"/>
    <property type="match status" value="1"/>
</dbReference>
<evidence type="ECO:0000256" key="2">
    <source>
        <dbReference type="ARBA" id="ARBA00023015"/>
    </source>
</evidence>
<dbReference type="OrthoDB" id="4326794at2"/>
<comment type="similarity">
    <text evidence="1">Belongs to the AfsR/DnrI/RedD regulatory family.</text>
</comment>
<keyword evidence="8" id="KW-1185">Reference proteome</keyword>
<dbReference type="InterPro" id="IPR001867">
    <property type="entry name" value="OmpR/PhoB-type_DNA-bd"/>
</dbReference>
<dbReference type="GO" id="GO:0043531">
    <property type="term" value="F:ADP binding"/>
    <property type="evidence" value="ECO:0007669"/>
    <property type="project" value="InterPro"/>
</dbReference>
<dbReference type="SUPFAM" id="SSF48452">
    <property type="entry name" value="TPR-like"/>
    <property type="match status" value="3"/>
</dbReference>
<dbReference type="GO" id="GO:0006355">
    <property type="term" value="P:regulation of DNA-templated transcription"/>
    <property type="evidence" value="ECO:0007669"/>
    <property type="project" value="InterPro"/>
</dbReference>
<evidence type="ECO:0000259" key="5">
    <source>
        <dbReference type="SMART" id="SM00862"/>
    </source>
</evidence>
<sequence>MNPQVSALEAAMKYGVLGEVVPTSSGHLRQRSVLAVLLLEAGRPVTADQLVERVWGDSAPQRARETLYAYLSRLRTVLDAELVRQSSGYVLQVDPDRVDVHRFRRLLAAANAEQSAALFEEALGLWRGEALADLDTPWFAEQRERLHAERFAAELDLTDLQLSQGEYGDLLPVLRSRSQAHPLDERVAGQLMLALQRADRAADALQEYDRIRRALVDELAIEPSARLQQLQQEILGTTQVARVVPQQLPAAPATFVGRDPALKQLSTALAGDHQQATVAVSAVGGAGGIGKTSLVLHWAHRNLARFPDGQLFIDLRGFDPIEPPLPAETAMSGLLQALGAGRLPPDPQARAGLYRTMLAGKRLLLVLDNAKESSQVAALLPGTAGCTVIVTSRNRLGGLLTRHGAVPVDLDVLDPADARDLLQRQIGADRASVEPEAFAELLTHCAGLPLALAILAARIAGRPDFPLSAFADELRDTEARLDAFEAGELDAGLRSVFDCSYRALDPDAAALLALLAHVPGQDISTASVAALVDGNPRRSLARLESAHLIRQHAPGRYSLHDLIRLYAREQKVDDSQALWRLADHYRRGVVEADRVIAPERSPVNGDQIGPLGLKDRDEASAWVDAEADNLLATQRLAMERGWPDVVWHLAYGLTVFQTWRGQDMVSAEMWANALTVVPHLDEAADQAMVHRYYGRSRGMLGKRDEALSHLEQALVYAARSGRTTEHAACLQMLAGALANQQDFEAALPYGLAQLELYKTLGKQRWLADSYNVVAWIQAKLGHYDEARAAGLASLEIFEQTGDNDSRGDVLDSLGVAALGAGRFDEALAAFEEALASYEQISNLRQIAETRDHIGDVYWARGDLAEARTAWQDALTAYSDQGREQQAESVRAKLTALDADR</sequence>
<dbReference type="InterPro" id="IPR011990">
    <property type="entry name" value="TPR-like_helical_dom_sf"/>
</dbReference>
<protein>
    <submittedName>
        <fullName evidence="7">Tetratricopeptide repeat protein</fullName>
    </submittedName>
</protein>
<name>A0A4R4Q4Z2_9ACTN</name>
<dbReference type="InterPro" id="IPR027417">
    <property type="entry name" value="P-loop_NTPase"/>
</dbReference>
<dbReference type="InterPro" id="IPR016032">
    <property type="entry name" value="Sig_transdc_resp-reg_C-effctor"/>
</dbReference>
<dbReference type="Pfam" id="PF03704">
    <property type="entry name" value="BTAD"/>
    <property type="match status" value="1"/>
</dbReference>
<dbReference type="InterPro" id="IPR036388">
    <property type="entry name" value="WH-like_DNA-bd_sf"/>
</dbReference>
<dbReference type="InterPro" id="IPR005158">
    <property type="entry name" value="BTAD"/>
</dbReference>